<evidence type="ECO:0000313" key="9">
    <source>
        <dbReference type="RefSeq" id="XP_055870882.1"/>
    </source>
</evidence>
<evidence type="ECO:0000256" key="6">
    <source>
        <dbReference type="RuleBase" id="RU362091"/>
    </source>
</evidence>
<dbReference type="GO" id="GO:0005412">
    <property type="term" value="F:D-glucose:sodium symporter activity"/>
    <property type="evidence" value="ECO:0007669"/>
    <property type="project" value="TreeGrafter"/>
</dbReference>
<evidence type="ECO:0000313" key="8">
    <source>
        <dbReference type="Proteomes" id="UP001165740"/>
    </source>
</evidence>
<feature type="transmembrane region" description="Helical" evidence="7">
    <location>
        <begin position="344"/>
        <end position="366"/>
    </location>
</feature>
<reference evidence="9" key="1">
    <citation type="submission" date="2025-08" db="UniProtKB">
        <authorList>
            <consortium name="RefSeq"/>
        </authorList>
    </citation>
    <scope>IDENTIFICATION</scope>
</reference>
<accession>A0A9W2Z7H9</accession>
<dbReference type="AlphaFoldDB" id="A0A9W2Z7H9"/>
<dbReference type="Pfam" id="PF00474">
    <property type="entry name" value="SSF"/>
    <property type="match status" value="1"/>
</dbReference>
<dbReference type="PANTHER" id="PTHR11819:SF195">
    <property type="entry name" value="SODIUM_GLUCOSE COTRANSPORTER 4"/>
    <property type="match status" value="1"/>
</dbReference>
<dbReference type="OMA" id="AYLSPPW"/>
<dbReference type="Gene3D" id="1.20.1730.10">
    <property type="entry name" value="Sodium/glucose cotransporter"/>
    <property type="match status" value="1"/>
</dbReference>
<sequence length="521" mass="58928">MACYIYPDSIGLDLCPSLCSKWGIYYPRIPQEKVWWHAASNVNVGSVLYSQRPRQNSGGLAAVIYTDTLQSVVILIGAVVLFGITWSEVGTWHNLVAMYSQAIPNKTLENSNYTCGFPRKDFMHIWRDPVKGDIPWTGAAFGLTLIGIWFWCSDQIIVQRSLSAKNMNHSKGGAVFASYLKLTPLFLWIIPGMISRILYPDEVACPDPESCLQACGNPAGCSNIAYPLLVVRKMPEGLRGLMLAGFLAALMSTLSSIFNSATTLFTMDIWKRFRKRATQRELMIVSRVVVLVLVIFSILWIPVMESANGGQIWNYIQTLFSCVSPPWCAAFLLAIFWKRTTEPAVFWSLIIGSLLGIIRMVLELLYRGSACGTFKPDPRPAILKDIHFFHFAIILASVTAILTVTISLFTKPRPPEKLRRVTWWTRDDPEELEESDSDDNLEAEMKSEEVISAQPSRLKRYIYKWLCGYDDRPRPRLTLEDKLLMRKRMQDIGEDPRARRVNNVLAAIAIIITTFLLGYFG</sequence>
<feature type="transmembrane region" description="Helical" evidence="7">
    <location>
        <begin position="315"/>
        <end position="337"/>
    </location>
</feature>
<feature type="transmembrane region" description="Helical" evidence="7">
    <location>
        <begin position="60"/>
        <end position="86"/>
    </location>
</feature>
<evidence type="ECO:0000256" key="7">
    <source>
        <dbReference type="SAM" id="Phobius"/>
    </source>
</evidence>
<comment type="subcellular location">
    <subcellularLocation>
        <location evidence="1">Membrane</location>
        <topology evidence="1">Multi-pass membrane protein</topology>
    </subcellularLocation>
</comment>
<comment type="similarity">
    <text evidence="2 6">Belongs to the sodium:solute symporter (SSF) (TC 2.A.21) family.</text>
</comment>
<feature type="transmembrane region" description="Helical" evidence="7">
    <location>
        <begin position="501"/>
        <end position="520"/>
    </location>
</feature>
<dbReference type="GeneID" id="106073154"/>
<feature type="transmembrane region" description="Helical" evidence="7">
    <location>
        <begin position="386"/>
        <end position="410"/>
    </location>
</feature>
<dbReference type="RefSeq" id="XP_055870882.1">
    <property type="nucleotide sequence ID" value="XM_056014907.1"/>
</dbReference>
<dbReference type="OrthoDB" id="6132759at2759"/>
<dbReference type="NCBIfam" id="TIGR00813">
    <property type="entry name" value="sss"/>
    <property type="match status" value="1"/>
</dbReference>
<keyword evidence="4 7" id="KW-1133">Transmembrane helix</keyword>
<feature type="transmembrane region" description="Helical" evidence="7">
    <location>
        <begin position="241"/>
        <end position="261"/>
    </location>
</feature>
<keyword evidence="8" id="KW-1185">Reference proteome</keyword>
<keyword evidence="5 7" id="KW-0472">Membrane</keyword>
<organism evidence="8 9">
    <name type="scientific">Biomphalaria glabrata</name>
    <name type="common">Bloodfluke planorb</name>
    <name type="synonym">Freshwater snail</name>
    <dbReference type="NCBI Taxonomy" id="6526"/>
    <lineage>
        <taxon>Eukaryota</taxon>
        <taxon>Metazoa</taxon>
        <taxon>Spiralia</taxon>
        <taxon>Lophotrochozoa</taxon>
        <taxon>Mollusca</taxon>
        <taxon>Gastropoda</taxon>
        <taxon>Heterobranchia</taxon>
        <taxon>Euthyneura</taxon>
        <taxon>Panpulmonata</taxon>
        <taxon>Hygrophila</taxon>
        <taxon>Lymnaeoidea</taxon>
        <taxon>Planorbidae</taxon>
        <taxon>Biomphalaria</taxon>
    </lineage>
</organism>
<dbReference type="InterPro" id="IPR001734">
    <property type="entry name" value="Na/solute_symporter"/>
</dbReference>
<gene>
    <name evidence="9" type="primary">LOC106073154</name>
</gene>
<evidence type="ECO:0000256" key="1">
    <source>
        <dbReference type="ARBA" id="ARBA00004141"/>
    </source>
</evidence>
<evidence type="ECO:0000256" key="5">
    <source>
        <dbReference type="ARBA" id="ARBA00023136"/>
    </source>
</evidence>
<evidence type="ECO:0000256" key="4">
    <source>
        <dbReference type="ARBA" id="ARBA00022989"/>
    </source>
</evidence>
<feature type="transmembrane region" description="Helical" evidence="7">
    <location>
        <begin position="173"/>
        <end position="194"/>
    </location>
</feature>
<feature type="transmembrane region" description="Helical" evidence="7">
    <location>
        <begin position="282"/>
        <end position="303"/>
    </location>
</feature>
<dbReference type="PANTHER" id="PTHR11819">
    <property type="entry name" value="SOLUTE CARRIER FAMILY 5"/>
    <property type="match status" value="1"/>
</dbReference>
<proteinExistence type="inferred from homology"/>
<evidence type="ECO:0000256" key="2">
    <source>
        <dbReference type="ARBA" id="ARBA00006434"/>
    </source>
</evidence>
<dbReference type="GO" id="GO:0005886">
    <property type="term" value="C:plasma membrane"/>
    <property type="evidence" value="ECO:0007669"/>
    <property type="project" value="TreeGrafter"/>
</dbReference>
<dbReference type="PROSITE" id="PS50283">
    <property type="entry name" value="NA_SOLUT_SYMP_3"/>
    <property type="match status" value="1"/>
</dbReference>
<dbReference type="InterPro" id="IPR038377">
    <property type="entry name" value="Na/Glc_symporter_sf"/>
</dbReference>
<keyword evidence="3 7" id="KW-0812">Transmembrane</keyword>
<dbReference type="Proteomes" id="UP001165740">
    <property type="component" value="Chromosome 17"/>
</dbReference>
<feature type="transmembrane region" description="Helical" evidence="7">
    <location>
        <begin position="134"/>
        <end position="152"/>
    </location>
</feature>
<protein>
    <submittedName>
        <fullName evidence="9">Sodium/glucose cotransporter 4-like</fullName>
    </submittedName>
</protein>
<name>A0A9W2Z7H9_BIOGL</name>
<evidence type="ECO:0000256" key="3">
    <source>
        <dbReference type="ARBA" id="ARBA00022692"/>
    </source>
</evidence>